<feature type="region of interest" description="Disordered" evidence="6">
    <location>
        <begin position="208"/>
        <end position="233"/>
    </location>
</feature>
<evidence type="ECO:0000256" key="1">
    <source>
        <dbReference type="ARBA" id="ARBA00004141"/>
    </source>
</evidence>
<evidence type="ECO:0000313" key="10">
    <source>
        <dbReference type="EMBL" id="KAF4734874.1"/>
    </source>
</evidence>
<dbReference type="InterPro" id="IPR036875">
    <property type="entry name" value="Znf_CCHC_sf"/>
</dbReference>
<feature type="region of interest" description="Disordered" evidence="6">
    <location>
        <begin position="2622"/>
        <end position="2684"/>
    </location>
</feature>
<feature type="transmembrane region" description="Helical" evidence="7">
    <location>
        <begin position="2231"/>
        <end position="2251"/>
    </location>
</feature>
<feature type="transmembrane region" description="Helical" evidence="7">
    <location>
        <begin position="2194"/>
        <end position="2219"/>
    </location>
</feature>
<dbReference type="InterPro" id="IPR012337">
    <property type="entry name" value="RNaseH-like_sf"/>
</dbReference>
<comment type="caution">
    <text evidence="10">The sequence shown here is derived from an EMBL/GenBank/DDBJ whole genome shotgun (WGS) entry which is preliminary data.</text>
</comment>
<feature type="domain" description="CCHC-type" evidence="8">
    <location>
        <begin position="729"/>
        <end position="744"/>
    </location>
</feature>
<evidence type="ECO:0000313" key="11">
    <source>
        <dbReference type="Proteomes" id="UP000574390"/>
    </source>
</evidence>
<dbReference type="InterPro" id="IPR001584">
    <property type="entry name" value="Integrase_cat-core"/>
</dbReference>
<dbReference type="InterPro" id="IPR005496">
    <property type="entry name" value="Integral_membrane_TerC"/>
</dbReference>
<feature type="region of interest" description="Disordered" evidence="6">
    <location>
        <begin position="1"/>
        <end position="52"/>
    </location>
</feature>
<feature type="region of interest" description="Disordered" evidence="6">
    <location>
        <begin position="257"/>
        <end position="278"/>
    </location>
</feature>
<feature type="compositionally biased region" description="Polar residues" evidence="6">
    <location>
        <begin position="1591"/>
        <end position="1603"/>
    </location>
</feature>
<name>A0A7J6SPH6_PEROL</name>
<sequence>MSSNGPPMSSAREQRRKRREDLLELAASTRITDDDDEEEEFHSDLQEEELQPGQILGSIRVLSDQVQQLAAVIGSIQRQQDMSSAALQAAAASANPSDHVPSQVTAAAPSVLPSRNTARRDGQAADAPAPAEAGSVPTPPALPTSSPTTTPVGASPVQSSDSVSVNSTVVTQASAIRAPSDSFVPPAASASPCAVPAGLRSARVHFDDSVSGSPVSTHVDSSSGRPAESVSGPLPLGSAGAALAHSVYSVPGSPVTAPAGAAPGPPVPAPTGSAAVHSAPSDLPVHGHAGTNRANSLALMPVPPGPPNAGATRVNPADFVSGPPDPAHAAPLAPAHASAAHVHPADFVSGPPALAHAGSHVLPANFGIGSPDVDHVGAARFHPTDFIPAPPGVAHAGAPVLPANFGIGSPSFSQACAPLAAPLGAFSANAEYNSASVPSAVRKFLHDARKEAREEIAATKFPLFGGTGQSAASRDGAMVGDSHATVRGHLAAYDRLLRQAGIAVGSPTSYFVLFYSLSETVCNRIECEEPLDAVLLNVPLDQVLRHYHNLYQRLRRKLLQCYSDVTEVAELRKRWNELRMRPGQSYIAYSNVIDQLRLELHMIGTAPDEAEVWDKLTHYASTPYGDMALCYKLAGTPLATARSCLMSRASLAGISGYSGEVSGSSLPLSSISTGPTSATSQGAWDHQPASGNRVPNLRLLGPDVCRRCFERGHLAQLCDSASPALIESRCLSCGKGGHKASECRLAKSRPLTCSRCLSSGHLSYACRGQRKSLPMAPGSRQTEGTIAMSSSDVSAKSSDPAKASEASKESPLFVLQSESGGPDDAALPVPSASCGSEGVSWLAAVSCPTPLHGLDHDGDTPQDPLKVDLDLAPFDKPGALSAAARVATMLDTGAARSFISAKLRSSLDPSFIGERRSICVAAVLANGQLMSCTEAVLLRIRAPSGSVSVVWCLVAPHLSCHLILGIGALRSLKLLVHLGPDGILLKSGVSSSTVRKVTEGCSSRDVGVQADEVQVCHVTTKPAPPTSPALMDSNALSFDEDLFYEIWGRPPRNEFIADTQLCSILSPSATGDLPHGVNPLFRGLTPSEHLYKDGVSRMCLRYTYGVPWLSNVRMPRPTPKVLQRHFARDAVLVKRLKSQDMYDQYAAVFAKYRDTGAIRVVSPSEYSSVLSVIPHFPVLSPGAVSTKVRPVLNGVLYRGIIGSGRDIPASKKKYLNGTLPSLLTFRGFPTVAALDLTMAFYQLMNDDTARYLFCVVFDAVVYRLRGPPMGAPHAPFCLEDAMRRLRALAEHKLPQDVRKQLEDAIAHKKPPPLHYEPYMDDIVCGASTMELLLVVIDAFLRAADCRGFSVQPAKQQIGAPASGHKAVLGCDWFPDDTIGPQAPPSDALPLLSILPEKWSVDTGFDRRPTCSTTRRDLLSFVNSHYDPLGLYSNYILAMRLVLRSELQLDSNLDAFITVDSYLAVSKATNALKRAPRVPRLINPVIKHGEPLYVFCDSSMVATGVMITSQDLVPIRAQARLISNDRASWTIVKKELLSVLEGVLLCFETLDILYNSWLPQGSKPVIYVFSDNEANCWRLRRALRRRRRHTTDPSTEGPASSSVPCNADPDLPVWERKTVDLIANKLGEYGPGEVLHIRGSQNPADVFSRGRECEKALHEDELLRSYVNSLTASASTPADNPVPLTVALDGDLSQPHPASPSSSASSAPSSVPSSSAPSSQAPPGGAPQGSLVDPRLIDEMIDRQVEDLQLKRILEDGKFESARERRLFCVQSVNGKPAVCHIPTGAVVVASHLQPRVLNDLHCLFGHVSYPKLYLAVTDFLYLGKYKDYRRTQLRCRTCLALKGSRALNHRAGKRKLLKAEKGWEVVGLDFVGPYKSFARSGDPRAMVLVAVDCFSNFVSCEVCPNGAPDTITLQGIQSLCYRTGFPLAFVADSDSRFRSRLVVSWLEALGVKLFNVVGNCHRYSGWQEIVHRSLWRVVRSLMLDDSYSKPWYQYMHRAAFILNNITRPTPDSSTFASMLHFCHGRLLPPRFSDRQPSESAREFAEGLSAPPIPADDREFEQYLYEHQLEASDLFQHVIAENVSRVLAARASLASQAATRRDLDNEFNVGDIVVRFNHNSLHYKLEPAWLIEDFYRISSLESGHVAVIEGKTKRRSKVVEVPPRRAMVYCITYLACGLLFNVVVYLLYGYDSEAAFGWFSGYVLEYMLSMDNVFFFQVVFKYYRTPKSQVNRALFYGIAMAAGLRLLFFFLGKHSPSSSLLMIAYYSTERSLGHCHQQLSGTTFFKLIFFTRYIFGLILIWSGYKTATGTDDQDSGDPNNACAQCKLLPTVAVARIASRLRLFNAYSSDGAFFIKVPRDTFGPPPDCDQSQLIYDTNSTAATARLSPNSSSDASPHHQPLVYKATLLLMVVIVLGVVDVLFAVDSVTAKISQYDDMFINFSSSIFAMLTLRSLYFLVMYLSDLFVLMKYGIALILVLVGLQLLLASYIDITNRQSCAIISLVFFTSICASVVYSKCIASCGRRGSVVELEVIGNRHIEPSDVELGDYSPQVEPSSSSISTTTGVPLEACEPYMRYGPQSPGKSVPQHIDDVLQPTRHSGPQGCPEVDDASPAVSVVRQRFKRLRIDGEDDEPELSESSGLISGDEAHGGSLEGVPEHKRRCTDVSSDKSSIGSSSCGDRSDQEGISTRSHEVLSMGVVQLDHLISGTADHAGRLVVVVHAMTQSGSSSPRQSDTPMVASQNDHLHLHHQRKMQLKQLLKEQMAKYLADYRSLSQRTQIDFRCPPNG</sequence>
<comment type="subcellular location">
    <subcellularLocation>
        <location evidence="1">Membrane</location>
        <topology evidence="1">Multi-pass membrane protein</topology>
    </subcellularLocation>
</comment>
<dbReference type="PANTHER" id="PTHR30238">
    <property type="entry name" value="MEMBRANE BOUND PREDICTED REDOX MODULATOR"/>
    <property type="match status" value="1"/>
</dbReference>
<dbReference type="InterPro" id="IPR036397">
    <property type="entry name" value="RNaseH_sf"/>
</dbReference>
<evidence type="ECO:0000256" key="3">
    <source>
        <dbReference type="ARBA" id="ARBA00022989"/>
    </source>
</evidence>
<organism evidence="10 11">
    <name type="scientific">Perkinsus olseni</name>
    <name type="common">Perkinsus atlanticus</name>
    <dbReference type="NCBI Taxonomy" id="32597"/>
    <lineage>
        <taxon>Eukaryota</taxon>
        <taxon>Sar</taxon>
        <taxon>Alveolata</taxon>
        <taxon>Perkinsozoa</taxon>
        <taxon>Perkinsea</taxon>
        <taxon>Perkinsida</taxon>
        <taxon>Perkinsidae</taxon>
        <taxon>Perkinsus</taxon>
    </lineage>
</organism>
<dbReference type="SUPFAM" id="SSF57756">
    <property type="entry name" value="Retrovirus zinc finger-like domains"/>
    <property type="match status" value="1"/>
</dbReference>
<dbReference type="InterPro" id="IPR043502">
    <property type="entry name" value="DNA/RNA_pol_sf"/>
</dbReference>
<feature type="region of interest" description="Disordered" evidence="6">
    <location>
        <begin position="1672"/>
        <end position="1731"/>
    </location>
</feature>
<evidence type="ECO:0000256" key="7">
    <source>
        <dbReference type="SAM" id="Phobius"/>
    </source>
</evidence>
<feature type="domain" description="Integrase catalytic" evidence="9">
    <location>
        <begin position="1858"/>
        <end position="2023"/>
    </location>
</feature>
<dbReference type="SUPFAM" id="SSF56672">
    <property type="entry name" value="DNA/RNA polymerases"/>
    <property type="match status" value="1"/>
</dbReference>
<keyword evidence="5" id="KW-0863">Zinc-finger</keyword>
<gene>
    <name evidence="10" type="ORF">FOZ62_018298</name>
</gene>
<feature type="region of interest" description="Disordered" evidence="6">
    <location>
        <begin position="771"/>
        <end position="831"/>
    </location>
</feature>
<dbReference type="GO" id="GO:0016020">
    <property type="term" value="C:membrane"/>
    <property type="evidence" value="ECO:0007669"/>
    <property type="project" value="UniProtKB-SubCell"/>
</dbReference>
<feature type="compositionally biased region" description="Polar residues" evidence="6">
    <location>
        <begin position="210"/>
        <end position="224"/>
    </location>
</feature>
<dbReference type="GO" id="GO:0008270">
    <property type="term" value="F:zinc ion binding"/>
    <property type="evidence" value="ECO:0007669"/>
    <property type="project" value="UniProtKB-KW"/>
</dbReference>
<keyword evidence="3 7" id="KW-1133">Transmembrane helix</keyword>
<protein>
    <submittedName>
        <fullName evidence="10">Uncharacterized protein</fullName>
    </submittedName>
</protein>
<feature type="region of interest" description="Disordered" evidence="6">
    <location>
        <begin position="1586"/>
        <end position="1606"/>
    </location>
</feature>
<dbReference type="InterPro" id="IPR001878">
    <property type="entry name" value="Znf_CCHC"/>
</dbReference>
<dbReference type="PANTHER" id="PTHR30238:SF0">
    <property type="entry name" value="THYLAKOID MEMBRANE PROTEIN TERC, CHLOROPLASTIC"/>
    <property type="match status" value="1"/>
</dbReference>
<feature type="transmembrane region" description="Helical" evidence="7">
    <location>
        <begin position="2494"/>
        <end position="2512"/>
    </location>
</feature>
<dbReference type="PROSITE" id="PS50994">
    <property type="entry name" value="INTEGRASE"/>
    <property type="match status" value="1"/>
</dbReference>
<reference evidence="10 11" key="1">
    <citation type="submission" date="2020-04" db="EMBL/GenBank/DDBJ databases">
        <title>Perkinsus olseni comparative genomics.</title>
        <authorList>
            <person name="Bogema D.R."/>
        </authorList>
    </citation>
    <scope>NUCLEOTIDE SEQUENCE [LARGE SCALE GENOMIC DNA]</scope>
    <source>
        <strain evidence="10">ATCC PRA-205</strain>
    </source>
</reference>
<keyword evidence="5" id="KW-0479">Metal-binding</keyword>
<dbReference type="Gene3D" id="3.30.420.10">
    <property type="entry name" value="Ribonuclease H-like superfamily/Ribonuclease H"/>
    <property type="match status" value="1"/>
</dbReference>
<dbReference type="Proteomes" id="UP000574390">
    <property type="component" value="Unassembled WGS sequence"/>
</dbReference>
<feature type="compositionally biased region" description="Low complexity" evidence="6">
    <location>
        <begin position="789"/>
        <end position="804"/>
    </location>
</feature>
<feature type="region of interest" description="Disordered" evidence="6">
    <location>
        <begin position="2542"/>
        <end position="2561"/>
    </location>
</feature>
<keyword evidence="2 7" id="KW-0812">Transmembrane</keyword>
<dbReference type="GO" id="GO:0003676">
    <property type="term" value="F:nucleic acid binding"/>
    <property type="evidence" value="ECO:0007669"/>
    <property type="project" value="InterPro"/>
</dbReference>
<dbReference type="SUPFAM" id="SSF53098">
    <property type="entry name" value="Ribonuclease H-like"/>
    <property type="match status" value="1"/>
</dbReference>
<feature type="compositionally biased region" description="Low complexity" evidence="6">
    <location>
        <begin position="143"/>
        <end position="165"/>
    </location>
</feature>
<feature type="compositionally biased region" description="Low complexity" evidence="6">
    <location>
        <begin position="124"/>
        <end position="136"/>
    </location>
</feature>
<feature type="transmembrane region" description="Helical" evidence="7">
    <location>
        <begin position="2165"/>
        <end position="2187"/>
    </location>
</feature>
<feature type="compositionally biased region" description="Polar residues" evidence="6">
    <location>
        <begin position="779"/>
        <end position="788"/>
    </location>
</feature>
<keyword evidence="5" id="KW-0862">Zinc</keyword>
<feature type="compositionally biased region" description="Low complexity" evidence="6">
    <location>
        <begin position="2666"/>
        <end position="2676"/>
    </location>
</feature>
<feature type="transmembrane region" description="Helical" evidence="7">
    <location>
        <begin position="2283"/>
        <end position="2303"/>
    </location>
</feature>
<feature type="compositionally biased region" description="Low complexity" evidence="6">
    <location>
        <begin position="1692"/>
        <end position="1722"/>
    </location>
</feature>
<dbReference type="InterPro" id="IPR021109">
    <property type="entry name" value="Peptidase_aspartic_dom_sf"/>
</dbReference>
<dbReference type="PROSITE" id="PS50158">
    <property type="entry name" value="ZF_CCHC"/>
    <property type="match status" value="1"/>
</dbReference>
<feature type="region of interest" description="Disordered" evidence="6">
    <location>
        <begin position="93"/>
        <end position="165"/>
    </location>
</feature>
<dbReference type="InterPro" id="IPR008042">
    <property type="entry name" value="Retrotrans_Pao"/>
</dbReference>
<evidence type="ECO:0000256" key="2">
    <source>
        <dbReference type="ARBA" id="ARBA00022692"/>
    </source>
</evidence>
<dbReference type="Pfam" id="PF05380">
    <property type="entry name" value="Peptidase_A17"/>
    <property type="match status" value="1"/>
</dbReference>
<dbReference type="GO" id="GO:0015074">
    <property type="term" value="P:DNA integration"/>
    <property type="evidence" value="ECO:0007669"/>
    <property type="project" value="InterPro"/>
</dbReference>
<proteinExistence type="predicted"/>
<evidence type="ECO:0000259" key="8">
    <source>
        <dbReference type="PROSITE" id="PS50158"/>
    </source>
</evidence>
<dbReference type="SMART" id="SM00343">
    <property type="entry name" value="ZnF_C2HC"/>
    <property type="match status" value="3"/>
</dbReference>
<evidence type="ECO:0000256" key="4">
    <source>
        <dbReference type="ARBA" id="ARBA00023136"/>
    </source>
</evidence>
<feature type="transmembrane region" description="Helical" evidence="7">
    <location>
        <begin position="2468"/>
        <end position="2487"/>
    </location>
</feature>
<dbReference type="Gene3D" id="4.10.60.10">
    <property type="entry name" value="Zinc finger, CCHC-type"/>
    <property type="match status" value="1"/>
</dbReference>
<feature type="region of interest" description="Disordered" evidence="6">
    <location>
        <begin position="669"/>
        <end position="689"/>
    </location>
</feature>
<feature type="compositionally biased region" description="Acidic residues" evidence="6">
    <location>
        <begin position="33"/>
        <end position="50"/>
    </location>
</feature>
<keyword evidence="4 7" id="KW-0472">Membrane</keyword>
<accession>A0A7J6SPH6</accession>
<feature type="transmembrane region" description="Helical" evidence="7">
    <location>
        <begin position="2435"/>
        <end position="2456"/>
    </location>
</feature>
<evidence type="ECO:0000256" key="6">
    <source>
        <dbReference type="SAM" id="MobiDB-lite"/>
    </source>
</evidence>
<evidence type="ECO:0000256" key="5">
    <source>
        <dbReference type="PROSITE-ProRule" id="PRU00047"/>
    </source>
</evidence>
<dbReference type="Pfam" id="PF03741">
    <property type="entry name" value="TerC"/>
    <property type="match status" value="1"/>
</dbReference>
<evidence type="ECO:0000259" key="9">
    <source>
        <dbReference type="PROSITE" id="PS50994"/>
    </source>
</evidence>
<dbReference type="EMBL" id="JABANM010013109">
    <property type="protein sequence ID" value="KAF4734874.1"/>
    <property type="molecule type" value="Genomic_DNA"/>
</dbReference>
<dbReference type="Gene3D" id="2.40.70.10">
    <property type="entry name" value="Acid Proteases"/>
    <property type="match status" value="1"/>
</dbReference>
<feature type="transmembrane region" description="Helical" evidence="7">
    <location>
        <begin position="2399"/>
        <end position="2423"/>
    </location>
</feature>